<protein>
    <recommendedName>
        <fullName evidence="6">mTERF domain-containing protein 1, mitochondrial</fullName>
    </recommendedName>
</protein>
<dbReference type="Pfam" id="PF02536">
    <property type="entry name" value="mTERF"/>
    <property type="match status" value="1"/>
</dbReference>
<dbReference type="GO" id="GO:0005739">
    <property type="term" value="C:mitochondrion"/>
    <property type="evidence" value="ECO:0007669"/>
    <property type="project" value="TreeGrafter"/>
</dbReference>
<dbReference type="InterPro" id="IPR003690">
    <property type="entry name" value="MTERF"/>
</dbReference>
<dbReference type="PANTHER" id="PTHR13068">
    <property type="entry name" value="CGI-12 PROTEIN-RELATED"/>
    <property type="match status" value="1"/>
</dbReference>
<dbReference type="PANTHER" id="PTHR13068:SF112">
    <property type="entry name" value="TRANSCRIPTION TERMINATION FACTOR 3, MITOCHONDRIAL"/>
    <property type="match status" value="1"/>
</dbReference>
<accession>A0A553P055</accession>
<dbReference type="STRING" id="6832.A0A553P055"/>
<evidence type="ECO:0000256" key="3">
    <source>
        <dbReference type="SAM" id="MobiDB-lite"/>
    </source>
</evidence>
<feature type="compositionally biased region" description="Low complexity" evidence="3">
    <location>
        <begin position="23"/>
        <end position="32"/>
    </location>
</feature>
<evidence type="ECO:0000256" key="1">
    <source>
        <dbReference type="ARBA" id="ARBA00007692"/>
    </source>
</evidence>
<sequence>MRLLLPLRPWAAWSVRGPAYNSSAPSASAGLGPPAPFPAKRRPVQKAFQKAAQSLGDHPTEIDWDLAMAVIREAETRFPNPTATPQEKARLTDQSFTFNLAKLADDHHGLRALIDLGVNVAQWERNGQTDIALKLDFVRHVQPKVKFYLQQGVSRPDIPDIFTANPLMMEDDVNDWQIRVDYLKTMQFTPAMIRTILSGNPWWFNYKVQEIDGRLGFLQKTYNLNGPQIRAMVVQCPRLVTWGGIPGQIIYNNLALVEEMGFTQGELRAMVRRCPKLVYVKYQDQLRDSFNVLHNEVGYPHKLLVRFPETMLVPHMKLKERFEFLRLIKQDQYSPEEPNFVSPVVFAQSSDLELCQRFKVNIDQFNRFLKTL</sequence>
<evidence type="ECO:0000313" key="5">
    <source>
        <dbReference type="Proteomes" id="UP000318571"/>
    </source>
</evidence>
<name>A0A553P055_TIGCA</name>
<dbReference type="GO" id="GO:0006390">
    <property type="term" value="P:mitochondrial transcription"/>
    <property type="evidence" value="ECO:0007669"/>
    <property type="project" value="TreeGrafter"/>
</dbReference>
<dbReference type="SMART" id="SM00733">
    <property type="entry name" value="Mterf"/>
    <property type="match status" value="5"/>
</dbReference>
<proteinExistence type="inferred from homology"/>
<keyword evidence="2" id="KW-0809">Transit peptide</keyword>
<dbReference type="OMA" id="NPFWLMF"/>
<dbReference type="Proteomes" id="UP000318571">
    <property type="component" value="Chromosome 9"/>
</dbReference>
<evidence type="ECO:0008006" key="6">
    <source>
        <dbReference type="Google" id="ProtNLM"/>
    </source>
</evidence>
<comment type="caution">
    <text evidence="4">The sequence shown here is derived from an EMBL/GenBank/DDBJ whole genome shotgun (WGS) entry which is preliminary data.</text>
</comment>
<comment type="similarity">
    <text evidence="1">Belongs to the mTERF family.</text>
</comment>
<organism evidence="4 5">
    <name type="scientific">Tigriopus californicus</name>
    <name type="common">Marine copepod</name>
    <dbReference type="NCBI Taxonomy" id="6832"/>
    <lineage>
        <taxon>Eukaryota</taxon>
        <taxon>Metazoa</taxon>
        <taxon>Ecdysozoa</taxon>
        <taxon>Arthropoda</taxon>
        <taxon>Crustacea</taxon>
        <taxon>Multicrustacea</taxon>
        <taxon>Hexanauplia</taxon>
        <taxon>Copepoda</taxon>
        <taxon>Harpacticoida</taxon>
        <taxon>Harpacticidae</taxon>
        <taxon>Tigriopus</taxon>
    </lineage>
</organism>
<dbReference type="GO" id="GO:0003676">
    <property type="term" value="F:nucleic acid binding"/>
    <property type="evidence" value="ECO:0007669"/>
    <property type="project" value="InterPro"/>
</dbReference>
<keyword evidence="5" id="KW-1185">Reference proteome</keyword>
<dbReference type="OrthoDB" id="637682at2759"/>
<feature type="region of interest" description="Disordered" evidence="3">
    <location>
        <begin position="23"/>
        <end position="42"/>
    </location>
</feature>
<dbReference type="InterPro" id="IPR038538">
    <property type="entry name" value="MTERF_sf"/>
</dbReference>
<evidence type="ECO:0000313" key="4">
    <source>
        <dbReference type="EMBL" id="TRY71071.1"/>
    </source>
</evidence>
<dbReference type="EMBL" id="VCGU01000009">
    <property type="protein sequence ID" value="TRY71071.1"/>
    <property type="molecule type" value="Genomic_DNA"/>
</dbReference>
<evidence type="ECO:0000256" key="2">
    <source>
        <dbReference type="ARBA" id="ARBA00022946"/>
    </source>
</evidence>
<reference evidence="4 5" key="1">
    <citation type="journal article" date="2018" name="Nat. Ecol. Evol.">
        <title>Genomic signatures of mitonuclear coevolution across populations of Tigriopus californicus.</title>
        <authorList>
            <person name="Barreto F.S."/>
            <person name="Watson E.T."/>
            <person name="Lima T.G."/>
            <person name="Willett C.S."/>
            <person name="Edmands S."/>
            <person name="Li W."/>
            <person name="Burton R.S."/>
        </authorList>
    </citation>
    <scope>NUCLEOTIDE SEQUENCE [LARGE SCALE GENOMIC DNA]</scope>
    <source>
        <strain evidence="4 5">San Diego</strain>
    </source>
</reference>
<gene>
    <name evidence="4" type="ORF">TCAL_01179</name>
</gene>
<dbReference type="GO" id="GO:0061668">
    <property type="term" value="P:mitochondrial ribosome assembly"/>
    <property type="evidence" value="ECO:0007669"/>
    <property type="project" value="TreeGrafter"/>
</dbReference>
<dbReference type="Gene3D" id="1.25.70.10">
    <property type="entry name" value="Transcription termination factor 3, mitochondrial"/>
    <property type="match status" value="1"/>
</dbReference>
<dbReference type="AlphaFoldDB" id="A0A553P055"/>